<evidence type="ECO:0000256" key="2">
    <source>
        <dbReference type="ARBA" id="ARBA00023125"/>
    </source>
</evidence>
<dbReference type="OrthoDB" id="758624at2759"/>
<feature type="region of interest" description="Disordered" evidence="4">
    <location>
        <begin position="68"/>
        <end position="89"/>
    </location>
</feature>
<feature type="compositionally biased region" description="Basic residues" evidence="4">
    <location>
        <begin position="10"/>
        <end position="23"/>
    </location>
</feature>
<dbReference type="Pfam" id="PF05340">
    <property type="entry name" value="DUF740"/>
    <property type="match status" value="3"/>
</dbReference>
<evidence type="ECO:0000313" key="6">
    <source>
        <dbReference type="Proteomes" id="UP000015453"/>
    </source>
</evidence>
<keyword evidence="6" id="KW-1185">Reference proteome</keyword>
<reference evidence="5 6" key="1">
    <citation type="journal article" date="2013" name="BMC Genomics">
        <title>The miniature genome of a carnivorous plant Genlisea aurea contains a low number of genes and short non-coding sequences.</title>
        <authorList>
            <person name="Leushkin E.V."/>
            <person name="Sutormin R.A."/>
            <person name="Nabieva E.R."/>
            <person name="Penin A.A."/>
            <person name="Kondrashov A.S."/>
            <person name="Logacheva M.D."/>
        </authorList>
    </citation>
    <scope>NUCLEOTIDE SEQUENCE [LARGE SCALE GENOMIC DNA]</scope>
</reference>
<dbReference type="Proteomes" id="UP000015453">
    <property type="component" value="Unassembled WGS sequence"/>
</dbReference>
<evidence type="ECO:0000256" key="3">
    <source>
        <dbReference type="ARBA" id="ARBA00023172"/>
    </source>
</evidence>
<comment type="caution">
    <text evidence="5">The sequence shown here is derived from an EMBL/GenBank/DDBJ whole genome shotgun (WGS) entry which is preliminary data.</text>
</comment>
<feature type="compositionally biased region" description="Basic and acidic residues" evidence="4">
    <location>
        <begin position="72"/>
        <end position="83"/>
    </location>
</feature>
<evidence type="ECO:0008006" key="7">
    <source>
        <dbReference type="Google" id="ProtNLM"/>
    </source>
</evidence>
<feature type="region of interest" description="Disordered" evidence="4">
    <location>
        <begin position="389"/>
        <end position="408"/>
    </location>
</feature>
<proteinExistence type="predicted"/>
<protein>
    <recommendedName>
        <fullName evidence="7">DUF740 family protein</fullName>
    </recommendedName>
</protein>
<keyword evidence="3" id="KW-0233">DNA recombination</keyword>
<keyword evidence="1" id="KW-0815">Transposition</keyword>
<evidence type="ECO:0000256" key="4">
    <source>
        <dbReference type="SAM" id="MobiDB-lite"/>
    </source>
</evidence>
<dbReference type="GO" id="GO:0003677">
    <property type="term" value="F:DNA binding"/>
    <property type="evidence" value="ECO:0007669"/>
    <property type="project" value="UniProtKB-KW"/>
</dbReference>
<organism evidence="5 6">
    <name type="scientific">Genlisea aurea</name>
    <dbReference type="NCBI Taxonomy" id="192259"/>
    <lineage>
        <taxon>Eukaryota</taxon>
        <taxon>Viridiplantae</taxon>
        <taxon>Streptophyta</taxon>
        <taxon>Embryophyta</taxon>
        <taxon>Tracheophyta</taxon>
        <taxon>Spermatophyta</taxon>
        <taxon>Magnoliopsida</taxon>
        <taxon>eudicotyledons</taxon>
        <taxon>Gunneridae</taxon>
        <taxon>Pentapetalae</taxon>
        <taxon>asterids</taxon>
        <taxon>lamiids</taxon>
        <taxon>Lamiales</taxon>
        <taxon>Lentibulariaceae</taxon>
        <taxon>Genlisea</taxon>
    </lineage>
</organism>
<evidence type="ECO:0000256" key="1">
    <source>
        <dbReference type="ARBA" id="ARBA00022578"/>
    </source>
</evidence>
<gene>
    <name evidence="5" type="ORF">M569_15361</name>
</gene>
<dbReference type="InterPro" id="IPR008004">
    <property type="entry name" value="OCTOPUS-like"/>
</dbReference>
<evidence type="ECO:0000313" key="5">
    <source>
        <dbReference type="EMBL" id="EPS59448.1"/>
    </source>
</evidence>
<feature type="region of interest" description="Disordered" evidence="4">
    <location>
        <begin position="1"/>
        <end position="23"/>
    </location>
</feature>
<dbReference type="PROSITE" id="PS01007">
    <property type="entry name" value="TRANSPOSASE_MUTATOR"/>
    <property type="match status" value="1"/>
</dbReference>
<dbReference type="PANTHER" id="PTHR31659:SF0">
    <property type="entry name" value="EMB|CAB61945.1"/>
    <property type="match status" value="1"/>
</dbReference>
<dbReference type="PANTHER" id="PTHR31659">
    <property type="entry name" value="PROTEIN: UPF0503-LIKE PROTEIN, PUTATIVE (DUF740)-RELATED"/>
    <property type="match status" value="1"/>
</dbReference>
<dbReference type="GO" id="GO:0006313">
    <property type="term" value="P:DNA transposition"/>
    <property type="evidence" value="ECO:0007669"/>
    <property type="project" value="InterPro"/>
</dbReference>
<feature type="region of interest" description="Disordered" evidence="4">
    <location>
        <begin position="277"/>
        <end position="319"/>
    </location>
</feature>
<feature type="compositionally biased region" description="Polar residues" evidence="4">
    <location>
        <begin position="208"/>
        <end position="219"/>
    </location>
</feature>
<feature type="compositionally biased region" description="Low complexity" evidence="4">
    <location>
        <begin position="277"/>
        <end position="306"/>
    </location>
</feature>
<dbReference type="EMBL" id="AUSU01008357">
    <property type="protein sequence ID" value="EPS59448.1"/>
    <property type="molecule type" value="Genomic_DNA"/>
</dbReference>
<name>S8D9V1_9LAMI</name>
<dbReference type="AlphaFoldDB" id="S8D9V1"/>
<keyword evidence="2" id="KW-0238">DNA-binding</keyword>
<dbReference type="GO" id="GO:0004803">
    <property type="term" value="F:transposase activity"/>
    <property type="evidence" value="ECO:0007669"/>
    <property type="project" value="InterPro"/>
</dbReference>
<dbReference type="InterPro" id="IPR001207">
    <property type="entry name" value="Transposase_mutator"/>
</dbReference>
<sequence>MATRQDRSRTRLRSTRRRSPCYRHPKESITGICASCLRDRLHGLDFSAAASLPSAELRRCRSHASTSKYRRSSVDLHDPRRSSVDALSNRSSMSAVFDAEDSRGGSGSDDSNNADLAKRVRYGVIESKEEDRTLDSFYGVEDSNGEEFKTVKEFIDLEFQNRTTKSSSDSKHLKGMAANLIGAASVVGKKLLKWRQKSGGTKKPENDQFPNSGRKSSSPEPARSSFDHRRASWDGYMIARTIPRLAPMFSVVENDIIGKGHRFHNTLSADDAVYRSGAASGSGNSNSDSSSSMRQSSFDRSSSVRSSGKRHEYSTASPNVKLVITEKELQDWHLNAGRNHHHHHSLEKMKSSSSSSVVSAAHTDGACFSDTTPAKKSVKWHKLRNALGFRPNNNGETSGRINNDDDRSGRRSIDIIGSTYSSEFVHRRRSVDAATLKYSIARL</sequence>
<accession>S8D9V1</accession>
<feature type="region of interest" description="Disordered" evidence="4">
    <location>
        <begin position="195"/>
        <end position="227"/>
    </location>
</feature>